<reference evidence="2 3" key="1">
    <citation type="submission" date="2018-06" db="EMBL/GenBank/DDBJ databases">
        <authorList>
            <consortium name="Pathogen Informatics"/>
            <person name="Doyle S."/>
        </authorList>
    </citation>
    <scope>NUCLEOTIDE SEQUENCE [LARGE SCALE GENOMIC DNA]</scope>
    <source>
        <strain evidence="2 3">NCTC9962</strain>
    </source>
</reference>
<proteinExistence type="predicted"/>
<accession>A0A377D4H4</accession>
<keyword evidence="1" id="KW-0812">Transmembrane</keyword>
<dbReference type="EMBL" id="UGED01000018">
    <property type="protein sequence ID" value="STM15118.1"/>
    <property type="molecule type" value="Genomic_DNA"/>
</dbReference>
<keyword evidence="1" id="KW-1133">Transmembrane helix</keyword>
<evidence type="ECO:0000313" key="3">
    <source>
        <dbReference type="Proteomes" id="UP000254052"/>
    </source>
</evidence>
<name>A0A377D4H4_ECOLX</name>
<protein>
    <submittedName>
        <fullName evidence="2">Uncharacterized protein</fullName>
    </submittedName>
</protein>
<keyword evidence="1" id="KW-0472">Membrane</keyword>
<feature type="transmembrane region" description="Helical" evidence="1">
    <location>
        <begin position="18"/>
        <end position="37"/>
    </location>
</feature>
<dbReference type="Proteomes" id="UP000254052">
    <property type="component" value="Unassembled WGS sequence"/>
</dbReference>
<dbReference type="AlphaFoldDB" id="A0A377D4H4"/>
<evidence type="ECO:0000256" key="1">
    <source>
        <dbReference type="SAM" id="Phobius"/>
    </source>
</evidence>
<evidence type="ECO:0000313" key="2">
    <source>
        <dbReference type="EMBL" id="STM15118.1"/>
    </source>
</evidence>
<sequence length="55" mass="6341">MAYSVQKSRLAKVAGVSLFYTPLPVVLTHAISVRSVVMKPTWKRHRLRSFMPRLE</sequence>
<gene>
    <name evidence="2" type="ORF">NCTC9962_06535</name>
</gene>
<organism evidence="2 3">
    <name type="scientific">Escherichia coli</name>
    <dbReference type="NCBI Taxonomy" id="562"/>
    <lineage>
        <taxon>Bacteria</taxon>
        <taxon>Pseudomonadati</taxon>
        <taxon>Pseudomonadota</taxon>
        <taxon>Gammaproteobacteria</taxon>
        <taxon>Enterobacterales</taxon>
        <taxon>Enterobacteriaceae</taxon>
        <taxon>Escherichia</taxon>
    </lineage>
</organism>